<organism evidence="1 2">
    <name type="scientific">Eretmocerus hayati</name>
    <dbReference type="NCBI Taxonomy" id="131215"/>
    <lineage>
        <taxon>Eukaryota</taxon>
        <taxon>Metazoa</taxon>
        <taxon>Ecdysozoa</taxon>
        <taxon>Arthropoda</taxon>
        <taxon>Hexapoda</taxon>
        <taxon>Insecta</taxon>
        <taxon>Pterygota</taxon>
        <taxon>Neoptera</taxon>
        <taxon>Endopterygota</taxon>
        <taxon>Hymenoptera</taxon>
        <taxon>Apocrita</taxon>
        <taxon>Proctotrupomorpha</taxon>
        <taxon>Chalcidoidea</taxon>
        <taxon>Aphelinidae</taxon>
        <taxon>Aphelininae</taxon>
        <taxon>Eretmocerus</taxon>
    </lineage>
</organism>
<sequence>MCDKSKCCCKKKAAKVDPATLQKLESEFAKFCEVESKSLLKKYLSREVFDKLKTKKTRFGSSLLDVIQSGLKNPDSGVGLYACDPEAYQTFAALFDPVIEDYHRGFKPTDVHPPPNWGDPSKVPSLDPQNKYVISTRVRCARSLENFPFNPTMTKQHYIDIQVKISTALKALDGELKGQYYPLEGMDKTTQQKLIDDHFLFKEGDRFLQDARACEFWPTGRGIFYNDAKTLLSWCNEEDHMRLISMQKGGDLSAVYKRLIDALTKLERQLKFSKHDRLGFLTFCPTNLGTTIRASVHIKLPKLAQDLAKFEEIAGAYNLQVRGTRGEHSESEGGVYDVSNKRRMGLTEFEALMEMGNGIAELIKKEESM</sequence>
<reference evidence="1" key="1">
    <citation type="submission" date="2023-04" db="EMBL/GenBank/DDBJ databases">
        <title>A chromosome-level genome assembly of the parasitoid wasp Eretmocerus hayati.</title>
        <authorList>
            <person name="Zhong Y."/>
            <person name="Liu S."/>
            <person name="Liu Y."/>
        </authorList>
    </citation>
    <scope>NUCLEOTIDE SEQUENCE</scope>
    <source>
        <strain evidence="1">ZJU_SS_LIU_2023</strain>
    </source>
</reference>
<dbReference type="EMBL" id="CM056743">
    <property type="protein sequence ID" value="KAJ8672694.1"/>
    <property type="molecule type" value="Genomic_DNA"/>
</dbReference>
<keyword evidence="2" id="KW-1185">Reference proteome</keyword>
<gene>
    <name evidence="1" type="ORF">QAD02_003954</name>
</gene>
<accession>A0ACC2NQV8</accession>
<dbReference type="Proteomes" id="UP001239111">
    <property type="component" value="Chromosome 3"/>
</dbReference>
<comment type="caution">
    <text evidence="1">The sequence shown here is derived from an EMBL/GenBank/DDBJ whole genome shotgun (WGS) entry which is preliminary data.</text>
</comment>
<proteinExistence type="predicted"/>
<evidence type="ECO:0000313" key="1">
    <source>
        <dbReference type="EMBL" id="KAJ8672694.1"/>
    </source>
</evidence>
<name>A0ACC2NQV8_9HYME</name>
<evidence type="ECO:0000313" key="2">
    <source>
        <dbReference type="Proteomes" id="UP001239111"/>
    </source>
</evidence>
<protein>
    <submittedName>
        <fullName evidence="1">Uncharacterized protein</fullName>
    </submittedName>
</protein>